<dbReference type="NCBIfam" id="NF004064">
    <property type="entry name" value="PRK05578.1"/>
    <property type="match status" value="1"/>
</dbReference>
<feature type="binding site" evidence="14">
    <location>
        <position position="90"/>
    </location>
    <ligand>
        <name>Zn(2+)</name>
        <dbReference type="ChEBI" id="CHEBI:29105"/>
        <note>catalytic</note>
    </ligand>
</feature>
<dbReference type="KEGG" id="epo:Epro_0260"/>
<dbReference type="Pfam" id="PF00383">
    <property type="entry name" value="dCMP_cyt_deam_1"/>
    <property type="match status" value="1"/>
</dbReference>
<evidence type="ECO:0000256" key="9">
    <source>
        <dbReference type="ARBA" id="ARBA00032005"/>
    </source>
</evidence>
<evidence type="ECO:0000313" key="17">
    <source>
        <dbReference type="EMBL" id="AKL97639.1"/>
    </source>
</evidence>
<dbReference type="EMBL" id="CP009498">
    <property type="protein sequence ID" value="AKL97639.1"/>
    <property type="molecule type" value="Genomic_DNA"/>
</dbReference>
<dbReference type="InterPro" id="IPR016193">
    <property type="entry name" value="Cytidine_deaminase-like"/>
</dbReference>
<dbReference type="OrthoDB" id="9795347at2"/>
<keyword evidence="7 15" id="KW-0378">Hydrolase</keyword>
<evidence type="ECO:0000256" key="15">
    <source>
        <dbReference type="RuleBase" id="RU364006"/>
    </source>
</evidence>
<dbReference type="PROSITE" id="PS51747">
    <property type="entry name" value="CYT_DCMP_DEAMINASES_2"/>
    <property type="match status" value="1"/>
</dbReference>
<proteinExistence type="inferred from homology"/>
<evidence type="ECO:0000256" key="5">
    <source>
        <dbReference type="ARBA" id="ARBA00018266"/>
    </source>
</evidence>
<dbReference type="PROSITE" id="PS00903">
    <property type="entry name" value="CYT_DCMP_DEAMINASES_1"/>
    <property type="match status" value="1"/>
</dbReference>
<reference evidence="17 18" key="1">
    <citation type="submission" date="2014-09" db="EMBL/GenBank/DDBJ databases">
        <title>Complete genome sequence of Endomicrobium proavitum.</title>
        <authorList>
            <person name="Zheng H."/>
        </authorList>
    </citation>
    <scope>NUCLEOTIDE SEQUENCE [LARGE SCALE GENOMIC DNA]</scope>
    <source>
        <strain evidence="17 18">Rsa215</strain>
    </source>
</reference>
<dbReference type="GO" id="GO:0008270">
    <property type="term" value="F:zinc ion binding"/>
    <property type="evidence" value="ECO:0007669"/>
    <property type="project" value="UniProtKB-UniRule"/>
</dbReference>
<evidence type="ECO:0000256" key="6">
    <source>
        <dbReference type="ARBA" id="ARBA00022723"/>
    </source>
</evidence>
<comment type="catalytic activity">
    <reaction evidence="10 15">
        <text>2'-deoxycytidine + H2O + H(+) = 2'-deoxyuridine + NH4(+)</text>
        <dbReference type="Rhea" id="RHEA:13433"/>
        <dbReference type="ChEBI" id="CHEBI:15377"/>
        <dbReference type="ChEBI" id="CHEBI:15378"/>
        <dbReference type="ChEBI" id="CHEBI:15698"/>
        <dbReference type="ChEBI" id="CHEBI:16450"/>
        <dbReference type="ChEBI" id="CHEBI:28938"/>
        <dbReference type="EC" id="3.5.4.5"/>
    </reaction>
</comment>
<comment type="similarity">
    <text evidence="3 15">Belongs to the cytidine and deoxycytidylate deaminase family.</text>
</comment>
<dbReference type="InterPro" id="IPR016192">
    <property type="entry name" value="APOBEC/CMP_deaminase_Zn-bd"/>
</dbReference>
<evidence type="ECO:0000256" key="7">
    <source>
        <dbReference type="ARBA" id="ARBA00022801"/>
    </source>
</evidence>
<dbReference type="CDD" id="cd01283">
    <property type="entry name" value="cytidine_deaminase"/>
    <property type="match status" value="1"/>
</dbReference>
<dbReference type="SUPFAM" id="SSF53927">
    <property type="entry name" value="Cytidine deaminase-like"/>
    <property type="match status" value="1"/>
</dbReference>
<protein>
    <recommendedName>
        <fullName evidence="5 15">Cytidine deaminase</fullName>
        <ecNumber evidence="4 15">3.5.4.5</ecNumber>
    </recommendedName>
    <alternativeName>
        <fullName evidence="9 15">Cytidine aminohydrolase</fullName>
    </alternativeName>
</protein>
<dbReference type="GO" id="GO:0072527">
    <property type="term" value="P:pyrimidine-containing compound metabolic process"/>
    <property type="evidence" value="ECO:0007669"/>
    <property type="project" value="UniProtKB-ARBA"/>
</dbReference>
<dbReference type="FunFam" id="3.40.140.10:FF:000008">
    <property type="entry name" value="Cytidine deaminase"/>
    <property type="match status" value="1"/>
</dbReference>
<evidence type="ECO:0000256" key="13">
    <source>
        <dbReference type="PIRSR" id="PIRSR606262-2"/>
    </source>
</evidence>
<evidence type="ECO:0000313" key="18">
    <source>
        <dbReference type="Proteomes" id="UP000035337"/>
    </source>
</evidence>
<evidence type="ECO:0000256" key="3">
    <source>
        <dbReference type="ARBA" id="ARBA00006576"/>
    </source>
</evidence>
<keyword evidence="8 14" id="KW-0862">Zinc</keyword>
<evidence type="ECO:0000256" key="10">
    <source>
        <dbReference type="ARBA" id="ARBA00049252"/>
    </source>
</evidence>
<feature type="domain" description="CMP/dCMP-type deaminase" evidence="16">
    <location>
        <begin position="3"/>
        <end position="127"/>
    </location>
</feature>
<evidence type="ECO:0000259" key="16">
    <source>
        <dbReference type="PROSITE" id="PS51747"/>
    </source>
</evidence>
<evidence type="ECO:0000256" key="11">
    <source>
        <dbReference type="ARBA" id="ARBA00049558"/>
    </source>
</evidence>
<dbReference type="PANTHER" id="PTHR11644:SF2">
    <property type="entry name" value="CYTIDINE DEAMINASE"/>
    <property type="match status" value="1"/>
</dbReference>
<comment type="cofactor">
    <cofactor evidence="1 14 15">
        <name>Zn(2+)</name>
        <dbReference type="ChEBI" id="CHEBI:29105"/>
    </cofactor>
</comment>
<dbReference type="InterPro" id="IPR002125">
    <property type="entry name" value="CMP_dCMP_dom"/>
</dbReference>
<accession>A0A0G3WJG8</accession>
<dbReference type="InterPro" id="IPR006262">
    <property type="entry name" value="Cyt_deam_tetra"/>
</dbReference>
<feature type="active site" description="Proton donor" evidence="12">
    <location>
        <position position="57"/>
    </location>
</feature>
<organism evidence="17 18">
    <name type="scientific">Endomicrobium proavitum</name>
    <dbReference type="NCBI Taxonomy" id="1408281"/>
    <lineage>
        <taxon>Bacteria</taxon>
        <taxon>Pseudomonadati</taxon>
        <taxon>Elusimicrobiota</taxon>
        <taxon>Endomicrobiia</taxon>
        <taxon>Endomicrobiales</taxon>
        <taxon>Endomicrobiaceae</taxon>
        <taxon>Endomicrobium</taxon>
    </lineage>
</organism>
<gene>
    <name evidence="17" type="primary">cdd</name>
    <name evidence="17" type="ORF">Epro_0260</name>
</gene>
<evidence type="ECO:0000256" key="2">
    <source>
        <dbReference type="ARBA" id="ARBA00003949"/>
    </source>
</evidence>
<feature type="binding site" evidence="14">
    <location>
        <position position="55"/>
    </location>
    <ligand>
        <name>Zn(2+)</name>
        <dbReference type="ChEBI" id="CHEBI:29105"/>
        <note>catalytic</note>
    </ligand>
</feature>
<dbReference type="EC" id="3.5.4.5" evidence="4 15"/>
<dbReference type="GO" id="GO:0004126">
    <property type="term" value="F:cytidine deaminase activity"/>
    <property type="evidence" value="ECO:0007669"/>
    <property type="project" value="UniProtKB-UniRule"/>
</dbReference>
<dbReference type="GO" id="GO:0042802">
    <property type="term" value="F:identical protein binding"/>
    <property type="evidence" value="ECO:0007669"/>
    <property type="project" value="UniProtKB-ARBA"/>
</dbReference>
<sequence>MEKQYIKLLNAAKEAAENSYSPYSKFAVGAAVLTKKGKIYKGANIENASYSLTSCAERNALYNAVSDGAKDIAAVAVWTRRGETFPCGACRQVILELAANADVIVNKKSGGIIIINIADLLPCAFTK</sequence>
<evidence type="ECO:0000256" key="4">
    <source>
        <dbReference type="ARBA" id="ARBA00012783"/>
    </source>
</evidence>
<comment type="catalytic activity">
    <reaction evidence="11 15">
        <text>cytidine + H2O + H(+) = uridine + NH4(+)</text>
        <dbReference type="Rhea" id="RHEA:16069"/>
        <dbReference type="ChEBI" id="CHEBI:15377"/>
        <dbReference type="ChEBI" id="CHEBI:15378"/>
        <dbReference type="ChEBI" id="CHEBI:16704"/>
        <dbReference type="ChEBI" id="CHEBI:17562"/>
        <dbReference type="ChEBI" id="CHEBI:28938"/>
        <dbReference type="EC" id="3.5.4.5"/>
    </reaction>
</comment>
<keyword evidence="6 14" id="KW-0479">Metal-binding</keyword>
<dbReference type="RefSeq" id="WP_052569864.1">
    <property type="nucleotide sequence ID" value="NZ_CP009498.1"/>
</dbReference>
<name>A0A0G3WJG8_9BACT</name>
<dbReference type="InterPro" id="IPR050202">
    <property type="entry name" value="Cyt/Deoxycyt_deaminase"/>
</dbReference>
<dbReference type="AlphaFoldDB" id="A0A0G3WJG8"/>
<evidence type="ECO:0000256" key="8">
    <source>
        <dbReference type="ARBA" id="ARBA00022833"/>
    </source>
</evidence>
<dbReference type="Gene3D" id="3.40.140.10">
    <property type="entry name" value="Cytidine Deaminase, domain 2"/>
    <property type="match status" value="1"/>
</dbReference>
<dbReference type="Proteomes" id="UP000035337">
    <property type="component" value="Chromosome"/>
</dbReference>
<keyword evidence="18" id="KW-1185">Reference proteome</keyword>
<comment type="function">
    <text evidence="2 15">This enzyme scavenges exogenous and endogenous cytidine and 2'-deoxycytidine for UMP synthesis.</text>
</comment>
<evidence type="ECO:0000256" key="1">
    <source>
        <dbReference type="ARBA" id="ARBA00001947"/>
    </source>
</evidence>
<evidence type="ECO:0000256" key="14">
    <source>
        <dbReference type="PIRSR" id="PIRSR606262-3"/>
    </source>
</evidence>
<dbReference type="GO" id="GO:0005829">
    <property type="term" value="C:cytosol"/>
    <property type="evidence" value="ECO:0007669"/>
    <property type="project" value="TreeGrafter"/>
</dbReference>
<dbReference type="STRING" id="1408281.Epro_0260"/>
<dbReference type="PANTHER" id="PTHR11644">
    <property type="entry name" value="CYTIDINE DEAMINASE"/>
    <property type="match status" value="1"/>
</dbReference>
<feature type="binding site" evidence="13">
    <location>
        <begin position="44"/>
        <end position="50"/>
    </location>
    <ligand>
        <name>substrate</name>
    </ligand>
</feature>
<dbReference type="PATRIC" id="fig|1408281.3.peg.269"/>
<dbReference type="GO" id="GO:0055086">
    <property type="term" value="P:nucleobase-containing small molecule metabolic process"/>
    <property type="evidence" value="ECO:0007669"/>
    <property type="project" value="UniProtKB-ARBA"/>
</dbReference>
<dbReference type="NCBIfam" id="TIGR01354">
    <property type="entry name" value="cyt_deam_tetra"/>
    <property type="match status" value="1"/>
</dbReference>
<evidence type="ECO:0000256" key="12">
    <source>
        <dbReference type="PIRSR" id="PIRSR606262-1"/>
    </source>
</evidence>
<feature type="binding site" evidence="14">
    <location>
        <position position="87"/>
    </location>
    <ligand>
        <name>Zn(2+)</name>
        <dbReference type="ChEBI" id="CHEBI:29105"/>
        <note>catalytic</note>
    </ligand>
</feature>